<dbReference type="EMBL" id="CVRI01000064">
    <property type="protein sequence ID" value="CRL05190.1"/>
    <property type="molecule type" value="Genomic_DNA"/>
</dbReference>
<protein>
    <submittedName>
        <fullName evidence="1">CLUMA_CG018435, isoform A</fullName>
    </submittedName>
</protein>
<keyword evidence="2" id="KW-1185">Reference proteome</keyword>
<accession>A0A1J1J170</accession>
<sequence>MEEKLNLHRQPKHQKFSLWHQVKRETNIRQTNHKFATQSSTVSWTTHELGNLSIPGKFTWKTPNNL</sequence>
<organism evidence="1 2">
    <name type="scientific">Clunio marinus</name>
    <dbReference type="NCBI Taxonomy" id="568069"/>
    <lineage>
        <taxon>Eukaryota</taxon>
        <taxon>Metazoa</taxon>
        <taxon>Ecdysozoa</taxon>
        <taxon>Arthropoda</taxon>
        <taxon>Hexapoda</taxon>
        <taxon>Insecta</taxon>
        <taxon>Pterygota</taxon>
        <taxon>Neoptera</taxon>
        <taxon>Endopterygota</taxon>
        <taxon>Diptera</taxon>
        <taxon>Nematocera</taxon>
        <taxon>Chironomoidea</taxon>
        <taxon>Chironomidae</taxon>
        <taxon>Clunio</taxon>
    </lineage>
</organism>
<gene>
    <name evidence="1" type="ORF">CLUMA_CG018435</name>
</gene>
<evidence type="ECO:0000313" key="2">
    <source>
        <dbReference type="Proteomes" id="UP000183832"/>
    </source>
</evidence>
<evidence type="ECO:0000313" key="1">
    <source>
        <dbReference type="EMBL" id="CRL05190.1"/>
    </source>
</evidence>
<name>A0A1J1J170_9DIPT</name>
<dbReference type="Proteomes" id="UP000183832">
    <property type="component" value="Unassembled WGS sequence"/>
</dbReference>
<reference evidence="1 2" key="1">
    <citation type="submission" date="2015-04" db="EMBL/GenBank/DDBJ databases">
        <authorList>
            <person name="Syromyatnikov M.Y."/>
            <person name="Popov V.N."/>
        </authorList>
    </citation>
    <scope>NUCLEOTIDE SEQUENCE [LARGE SCALE GENOMIC DNA]</scope>
</reference>
<dbReference type="AlphaFoldDB" id="A0A1J1J170"/>
<proteinExistence type="predicted"/>